<proteinExistence type="predicted"/>
<accession>A0AAP8NKU0</accession>
<feature type="signal peptide" evidence="1">
    <location>
        <begin position="1"/>
        <end position="22"/>
    </location>
</feature>
<evidence type="ECO:0000313" key="2">
    <source>
        <dbReference type="EMBL" id="PNC55955.1"/>
    </source>
</evidence>
<organism evidence="2 3">
    <name type="scientific">Akkermansia muciniphila</name>
    <dbReference type="NCBI Taxonomy" id="239935"/>
    <lineage>
        <taxon>Bacteria</taxon>
        <taxon>Pseudomonadati</taxon>
        <taxon>Verrucomicrobiota</taxon>
        <taxon>Verrucomicrobiia</taxon>
        <taxon>Verrucomicrobiales</taxon>
        <taxon>Akkermansiaceae</taxon>
        <taxon>Akkermansia</taxon>
    </lineage>
</organism>
<comment type="caution">
    <text evidence="2">The sequence shown here is derived from an EMBL/GenBank/DDBJ whole genome shotgun (WGS) entry which is preliminary data.</text>
</comment>
<dbReference type="AlphaFoldDB" id="A0AAP8NKU0"/>
<keyword evidence="1" id="KW-0732">Signal</keyword>
<dbReference type="Proteomes" id="UP000235914">
    <property type="component" value="Unassembled WGS sequence"/>
</dbReference>
<evidence type="ECO:0000256" key="1">
    <source>
        <dbReference type="SAM" id="SignalP"/>
    </source>
</evidence>
<feature type="chain" id="PRO_5042931929" evidence="1">
    <location>
        <begin position="23"/>
        <end position="62"/>
    </location>
</feature>
<gene>
    <name evidence="2" type="ORF">CXU09_07670</name>
</gene>
<dbReference type="EMBL" id="PJKN01000004">
    <property type="protein sequence ID" value="PNC55955.1"/>
    <property type="molecule type" value="Genomic_DNA"/>
</dbReference>
<dbReference type="SUPFAM" id="SSF54001">
    <property type="entry name" value="Cysteine proteinases"/>
    <property type="match status" value="1"/>
</dbReference>
<name>A0AAP8NKU0_9BACT</name>
<sequence length="62" mass="6947">MRYHSLYAFCIGVLLSSSPAFSGSVWTCGVTQESGWSDFNKSWNGDSYLCWAASASNLINWW</sequence>
<dbReference type="InterPro" id="IPR038765">
    <property type="entry name" value="Papain-like_cys_pep_sf"/>
</dbReference>
<reference evidence="2 3" key="1">
    <citation type="journal article" date="2017" name="BMC Genomics">
        <title>Genome sequencing of 39 Akkermansia muciniphila isolates reveals its population structure, genomic and functional diverisity, and global distribution in mammalian gut microbiotas.</title>
        <authorList>
            <person name="Guo X."/>
            <person name="Li S."/>
            <person name="Zhang J."/>
            <person name="Wu F."/>
            <person name="Li X."/>
            <person name="Wu D."/>
            <person name="Zhang M."/>
            <person name="Ou Z."/>
            <person name="Jie Z."/>
            <person name="Yan Q."/>
            <person name="Li P."/>
            <person name="Yi J."/>
            <person name="Peng Y."/>
        </authorList>
    </citation>
    <scope>NUCLEOTIDE SEQUENCE [LARGE SCALE GENOMIC DNA]</scope>
    <source>
        <strain evidence="2 3">GP43</strain>
    </source>
</reference>
<protein>
    <submittedName>
        <fullName evidence="2">Uncharacterized protein</fullName>
    </submittedName>
</protein>
<evidence type="ECO:0000313" key="3">
    <source>
        <dbReference type="Proteomes" id="UP000235914"/>
    </source>
</evidence>